<dbReference type="EMBL" id="JAAGSC010000040">
    <property type="protein sequence ID" value="NDY95629.1"/>
    <property type="molecule type" value="Genomic_DNA"/>
</dbReference>
<evidence type="ECO:0000256" key="3">
    <source>
        <dbReference type="ARBA" id="ARBA00022630"/>
    </source>
</evidence>
<dbReference type="AlphaFoldDB" id="A0A845VEF5"/>
<dbReference type="InterPro" id="IPR006091">
    <property type="entry name" value="Acyl-CoA_Oxase/DH_mid-dom"/>
</dbReference>
<comment type="caution">
    <text evidence="15">The sequence shown here is derived from an EMBL/GenBank/DDBJ whole genome shotgun (WGS) entry which is preliminary data.</text>
</comment>
<feature type="domain" description="Acetyl-CoA dehydrogenase-like C-terminal" evidence="14">
    <location>
        <begin position="468"/>
        <end position="594"/>
    </location>
</feature>
<feature type="domain" description="Acyl-CoA dehydrogenase/oxidase N-terminal" evidence="13">
    <location>
        <begin position="73"/>
        <end position="159"/>
    </location>
</feature>
<dbReference type="Gene3D" id="1.20.140.10">
    <property type="entry name" value="Butyryl-CoA Dehydrogenase, subunit A, domain 3"/>
    <property type="match status" value="1"/>
</dbReference>
<proteinExistence type="inferred from homology"/>
<dbReference type="PANTHER" id="PTHR42803">
    <property type="entry name" value="ACYL-COA DEHYDROGENASE"/>
    <property type="match status" value="1"/>
</dbReference>
<dbReference type="SUPFAM" id="SSF56645">
    <property type="entry name" value="Acyl-CoA dehydrogenase NM domain-like"/>
    <property type="match status" value="1"/>
</dbReference>
<evidence type="ECO:0000256" key="6">
    <source>
        <dbReference type="ARBA" id="ARBA00051388"/>
    </source>
</evidence>
<dbReference type="FunFam" id="2.40.110.10:FF:000031">
    <property type="entry name" value="Acyl-CoA dehydrogenase, putative"/>
    <property type="match status" value="1"/>
</dbReference>
<dbReference type="RefSeq" id="WP_164211024.1">
    <property type="nucleotide sequence ID" value="NZ_JAAGSC010000040.1"/>
</dbReference>
<dbReference type="InterPro" id="IPR009100">
    <property type="entry name" value="AcylCoA_DH/oxidase_NM_dom_sf"/>
</dbReference>
<dbReference type="InterPro" id="IPR037069">
    <property type="entry name" value="AcylCoA_DH/ox_N_sf"/>
</dbReference>
<evidence type="ECO:0000313" key="15">
    <source>
        <dbReference type="EMBL" id="NDY95629.1"/>
    </source>
</evidence>
<name>A0A845VEF5_9GAMM</name>
<evidence type="ECO:0000256" key="1">
    <source>
        <dbReference type="ARBA" id="ARBA00001974"/>
    </source>
</evidence>
<comment type="cofactor">
    <cofactor evidence="1 10">
        <name>FAD</name>
        <dbReference type="ChEBI" id="CHEBI:57692"/>
    </cofactor>
</comment>
<dbReference type="GO" id="GO:0050660">
    <property type="term" value="F:flavin adenine dinucleotide binding"/>
    <property type="evidence" value="ECO:0007669"/>
    <property type="project" value="InterPro"/>
</dbReference>
<reference evidence="15 16" key="1">
    <citation type="submission" date="2020-02" db="EMBL/GenBank/DDBJ databases">
        <authorList>
            <person name="Zhang X.-Y."/>
        </authorList>
    </citation>
    <scope>NUCLEOTIDE SEQUENCE [LARGE SCALE GENOMIC DNA]</scope>
    <source>
        <strain evidence="15 16">C33</strain>
    </source>
</reference>
<evidence type="ECO:0000259" key="13">
    <source>
        <dbReference type="Pfam" id="PF02771"/>
    </source>
</evidence>
<evidence type="ECO:0000313" key="16">
    <source>
        <dbReference type="Proteomes" id="UP000484885"/>
    </source>
</evidence>
<dbReference type="EC" id="1.3.99.41" evidence="8"/>
<dbReference type="Gene3D" id="2.40.110.10">
    <property type="entry name" value="Butyryl-CoA Dehydrogenase, subunit A, domain 2"/>
    <property type="match status" value="1"/>
</dbReference>
<dbReference type="InterPro" id="IPR046373">
    <property type="entry name" value="Acyl-CoA_Oxase/DH_mid-dom_sf"/>
</dbReference>
<feature type="domain" description="Acyl-CoA oxidase/dehydrogenase middle" evidence="12">
    <location>
        <begin position="164"/>
        <end position="273"/>
    </location>
</feature>
<evidence type="ECO:0000256" key="5">
    <source>
        <dbReference type="ARBA" id="ARBA00023002"/>
    </source>
</evidence>
<dbReference type="Pfam" id="PF02770">
    <property type="entry name" value="Acyl-CoA_dh_M"/>
    <property type="match status" value="1"/>
</dbReference>
<evidence type="ECO:0000256" key="9">
    <source>
        <dbReference type="ARBA" id="ARBA00069043"/>
    </source>
</evidence>
<dbReference type="InterPro" id="IPR009075">
    <property type="entry name" value="AcylCo_DH/oxidase_C"/>
</dbReference>
<evidence type="ECO:0000256" key="8">
    <source>
        <dbReference type="ARBA" id="ARBA00066694"/>
    </source>
</evidence>
<dbReference type="Proteomes" id="UP000484885">
    <property type="component" value="Unassembled WGS sequence"/>
</dbReference>
<comment type="catalytic activity">
    <reaction evidence="6">
        <text>3-(methylsulfanyl)propanoyl-CoA + oxidized [electron-transfer flavoprotein] + H(+) = 3-(methylsulfanyl)acryloyl-CoA + reduced [electron-transfer flavoprotein]</text>
        <dbReference type="Rhea" id="RHEA:52612"/>
        <dbReference type="Rhea" id="RHEA-COMP:10685"/>
        <dbReference type="Rhea" id="RHEA-COMP:10686"/>
        <dbReference type="ChEBI" id="CHEBI:15378"/>
        <dbReference type="ChEBI" id="CHEBI:57692"/>
        <dbReference type="ChEBI" id="CHEBI:58307"/>
        <dbReference type="ChEBI" id="CHEBI:82815"/>
        <dbReference type="ChEBI" id="CHEBI:84994"/>
        <dbReference type="EC" id="1.3.99.41"/>
    </reaction>
    <physiologicalReaction direction="left-to-right" evidence="6">
        <dbReference type="Rhea" id="RHEA:52613"/>
    </physiologicalReaction>
</comment>
<dbReference type="Pfam" id="PF02771">
    <property type="entry name" value="Acyl-CoA_dh_N"/>
    <property type="match status" value="1"/>
</dbReference>
<keyword evidence="16" id="KW-1185">Reference proteome</keyword>
<evidence type="ECO:0000259" key="11">
    <source>
        <dbReference type="Pfam" id="PF00441"/>
    </source>
</evidence>
<dbReference type="GO" id="GO:0016627">
    <property type="term" value="F:oxidoreductase activity, acting on the CH-CH group of donors"/>
    <property type="evidence" value="ECO:0007669"/>
    <property type="project" value="InterPro"/>
</dbReference>
<dbReference type="SUPFAM" id="SSF47203">
    <property type="entry name" value="Acyl-CoA dehydrogenase C-terminal domain-like"/>
    <property type="match status" value="1"/>
</dbReference>
<keyword evidence="4 10" id="KW-0274">FAD</keyword>
<dbReference type="InterPro" id="IPR025878">
    <property type="entry name" value="Acyl-CoA_dh-like_C_dom"/>
</dbReference>
<evidence type="ECO:0000256" key="4">
    <source>
        <dbReference type="ARBA" id="ARBA00022827"/>
    </source>
</evidence>
<dbReference type="Pfam" id="PF00441">
    <property type="entry name" value="Acyl-CoA_dh_1"/>
    <property type="match status" value="1"/>
</dbReference>
<evidence type="ECO:0000256" key="10">
    <source>
        <dbReference type="RuleBase" id="RU362125"/>
    </source>
</evidence>
<dbReference type="PANTHER" id="PTHR42803:SF1">
    <property type="entry name" value="BROAD-SPECIFICITY LINEAR ACYL-COA DEHYDROGENASE FADE5"/>
    <property type="match status" value="1"/>
</dbReference>
<evidence type="ECO:0000259" key="14">
    <source>
        <dbReference type="Pfam" id="PF12806"/>
    </source>
</evidence>
<dbReference type="InterPro" id="IPR036250">
    <property type="entry name" value="AcylCo_DH-like_C"/>
</dbReference>
<evidence type="ECO:0000259" key="12">
    <source>
        <dbReference type="Pfam" id="PF02770"/>
    </source>
</evidence>
<keyword evidence="5 10" id="KW-0560">Oxidoreductase</keyword>
<protein>
    <recommendedName>
        <fullName evidence="9">3-methylmercaptopropionyl-CoA dehydrogenase</fullName>
        <ecNumber evidence="8">1.3.99.41</ecNumber>
    </recommendedName>
</protein>
<accession>A0A845VEF5</accession>
<dbReference type="InterPro" id="IPR013786">
    <property type="entry name" value="AcylCoA_DH/ox_N"/>
</dbReference>
<comment type="similarity">
    <text evidence="2 10">Belongs to the acyl-CoA dehydrogenase family.</text>
</comment>
<gene>
    <name evidence="15" type="ORF">G3I74_07810</name>
</gene>
<dbReference type="Gene3D" id="1.10.540.10">
    <property type="entry name" value="Acyl-CoA dehydrogenase/oxidase, N-terminal domain"/>
    <property type="match status" value="1"/>
</dbReference>
<keyword evidence="3 10" id="KW-0285">Flavoprotein</keyword>
<dbReference type="Pfam" id="PF12806">
    <property type="entry name" value="Acyl-CoA_dh_C"/>
    <property type="match status" value="1"/>
</dbReference>
<feature type="domain" description="Acyl-CoA dehydrogenase/oxidase C-terminal" evidence="11">
    <location>
        <begin position="283"/>
        <end position="452"/>
    </location>
</feature>
<sequence>MPSYKAPLEDFDFLYNEFLDLTACADLPTMAEASPDVIEAVLSEAAKVAENVLQPLNAVGDEIGCRLDESSHEVRMPEGFGEAYRDWCANGWTGLIADPDFGGQGLPNFVGLAVSEMINAANASFAAYPGLTLGAYEVIHHHGSDAQKATYLPKMVSGEWGGTMNLTEPHCGTDLGLLRTRAEPAEDGSYRITGKKIWISAGEHDMVDNIIHLVLARTPDAPAGTRGISLFLVPKFLVNADGTLGERNGVHCVGLEKKMGIKASATCEMEYSNAIGYMVGEKNRGLAAMFTMMNAARLVTGIQGLGMASAAYQAAVTFARERLQGRSLDGPKYPEKAADPILVHPDVRRMLLISRASIEGARALGLYTGVELEIEQHHPDEAIRRQAGYWVSLMTPIIKAHFTDLGFEVANLGMQVHGGAGYVRDTGVEQFARDVRITQIYEGTNGVQALDLVGRKLIANSGENLKAFFTPVTDFIAEHDGQDEVAEFIDPLKHAARLLQDTTGWVYQQMSKNPLEAGAAGADYLRLFALTAMAFMWAKMAVIAHARLEAGSERKAFYQAKLDTARFFMTRMLPETTSLDARIRAGAGPMMDFDDQAF</sequence>
<evidence type="ECO:0000256" key="7">
    <source>
        <dbReference type="ARBA" id="ARBA00058683"/>
    </source>
</evidence>
<comment type="function">
    <text evidence="7">Involved in the assimilation of dimethylsulphoniopropionate (DMSP), an important compound in the fixation of carbon in marine phytoplankton, by mediating the conversion of 3-(methylthio)propanoyl-CoA (MMPA-CoA) to 3-(methylthio)acryloyl-CoA (MTA-CoA).</text>
</comment>
<evidence type="ECO:0000256" key="2">
    <source>
        <dbReference type="ARBA" id="ARBA00009347"/>
    </source>
</evidence>
<organism evidence="15 16">
    <name type="scientific">Wenzhouxiangella limi</name>
    <dbReference type="NCBI Taxonomy" id="2707351"/>
    <lineage>
        <taxon>Bacteria</taxon>
        <taxon>Pseudomonadati</taxon>
        <taxon>Pseudomonadota</taxon>
        <taxon>Gammaproteobacteria</taxon>
        <taxon>Chromatiales</taxon>
        <taxon>Wenzhouxiangellaceae</taxon>
        <taxon>Wenzhouxiangella</taxon>
    </lineage>
</organism>
<dbReference type="InterPro" id="IPR052166">
    <property type="entry name" value="Diverse_Acyl-CoA_DH"/>
</dbReference>